<organism evidence="1 2">
    <name type="scientific">Deinococcus xianganensis</name>
    <dbReference type="NCBI Taxonomy" id="1507289"/>
    <lineage>
        <taxon>Bacteria</taxon>
        <taxon>Thermotogati</taxon>
        <taxon>Deinococcota</taxon>
        <taxon>Deinococci</taxon>
        <taxon>Deinococcales</taxon>
        <taxon>Deinococcaceae</taxon>
        <taxon>Deinococcus</taxon>
    </lineage>
</organism>
<evidence type="ECO:0000313" key="2">
    <source>
        <dbReference type="Proteomes" id="UP000430519"/>
    </source>
</evidence>
<keyword evidence="2" id="KW-1185">Reference proteome</keyword>
<dbReference type="Proteomes" id="UP000430519">
    <property type="component" value="Unassembled WGS sequence"/>
</dbReference>
<evidence type="ECO:0000313" key="1">
    <source>
        <dbReference type="EMBL" id="MXV22066.1"/>
    </source>
</evidence>
<comment type="caution">
    <text evidence="1">The sequence shown here is derived from an EMBL/GenBank/DDBJ whole genome shotgun (WGS) entry which is preliminary data.</text>
</comment>
<dbReference type="AlphaFoldDB" id="A0A6I4YQT1"/>
<accession>A0A6I4YQT1</accession>
<dbReference type="EMBL" id="WVHK01000191">
    <property type="protein sequence ID" value="MXV22066.1"/>
    <property type="molecule type" value="Genomic_DNA"/>
</dbReference>
<proteinExistence type="predicted"/>
<gene>
    <name evidence="1" type="ORF">GLX28_20825</name>
</gene>
<reference evidence="1 2" key="1">
    <citation type="submission" date="2019-11" db="EMBL/GenBank/DDBJ databases">
        <title>Genome sequence of Deinococcus xianganensis Y35, AI-2 producing algicidal bacterium, isolated from lake water.</title>
        <authorList>
            <person name="Li Y."/>
        </authorList>
    </citation>
    <scope>NUCLEOTIDE SEQUENCE [LARGE SCALE GENOMIC DNA]</scope>
    <source>
        <strain evidence="1 2">Y35</strain>
    </source>
</reference>
<protein>
    <submittedName>
        <fullName evidence="1">Uncharacterized protein</fullName>
    </submittedName>
</protein>
<sequence>MPDTFPQPATHLEPGPSCPRCGHPAFIALHHDPTGQLEGHECLGCGLETDEHGQEVTA</sequence>
<name>A0A6I4YQT1_9DEIO</name>
<dbReference type="RefSeq" id="WP_160982692.1">
    <property type="nucleotide sequence ID" value="NZ_WVHK01000191.1"/>
</dbReference>